<evidence type="ECO:0000313" key="2">
    <source>
        <dbReference type="EMBL" id="MCB2408811.1"/>
    </source>
</evidence>
<feature type="compositionally biased region" description="Low complexity" evidence="1">
    <location>
        <begin position="115"/>
        <end position="132"/>
    </location>
</feature>
<reference evidence="2" key="1">
    <citation type="submission" date="2021-10" db="EMBL/GenBank/DDBJ databases">
        <authorList>
            <person name="Dean J.D."/>
            <person name="Kim M.K."/>
            <person name="Newey C.N."/>
            <person name="Stoker T.S."/>
            <person name="Thompson D.W."/>
            <person name="Grose J.H."/>
        </authorList>
    </citation>
    <scope>NUCLEOTIDE SEQUENCE</scope>
    <source>
        <strain evidence="2">BT178</strain>
    </source>
</reference>
<keyword evidence="3" id="KW-1185">Reference proteome</keyword>
<feature type="region of interest" description="Disordered" evidence="1">
    <location>
        <begin position="115"/>
        <end position="135"/>
    </location>
</feature>
<proteinExistence type="predicted"/>
<accession>A0ABS8ATW7</accession>
<dbReference type="RefSeq" id="WP_226176218.1">
    <property type="nucleotide sequence ID" value="NZ_JAJADR010000003.1"/>
</dbReference>
<name>A0ABS8ATW7_9BACT</name>
<protein>
    <submittedName>
        <fullName evidence="2">Uncharacterized protein</fullName>
    </submittedName>
</protein>
<organism evidence="2 3">
    <name type="scientific">Hymenobacter lucidus</name>
    <dbReference type="NCBI Taxonomy" id="2880930"/>
    <lineage>
        <taxon>Bacteria</taxon>
        <taxon>Pseudomonadati</taxon>
        <taxon>Bacteroidota</taxon>
        <taxon>Cytophagia</taxon>
        <taxon>Cytophagales</taxon>
        <taxon>Hymenobacteraceae</taxon>
        <taxon>Hymenobacter</taxon>
    </lineage>
</organism>
<evidence type="ECO:0000256" key="1">
    <source>
        <dbReference type="SAM" id="MobiDB-lite"/>
    </source>
</evidence>
<dbReference type="EMBL" id="JAJADR010000003">
    <property type="protein sequence ID" value="MCB2408811.1"/>
    <property type="molecule type" value="Genomic_DNA"/>
</dbReference>
<sequence>MGFLGLIPATDLAATYNVRTRLLTLSARGEARDFTYGITFDRVPYMGGLKFQLMGWTGPLKDPESYSPYTHQQSYAIQLPSPAFPSNSLLIVDENHPEGLVVDIRFTGGIPTSQADQGNAAAPAASPDSGPATPLDEHVTVMLGENFSIKAAASSPPIGTVTIKYDTTVLELLHSRIENLYIVWTLRPLRSGSTQVFVTTYLSLTVDPVPFITCYDVKVIEYSEVKETTNA</sequence>
<evidence type="ECO:0000313" key="3">
    <source>
        <dbReference type="Proteomes" id="UP001165296"/>
    </source>
</evidence>
<gene>
    <name evidence="2" type="ORF">LGH74_12555</name>
</gene>
<dbReference type="Proteomes" id="UP001165296">
    <property type="component" value="Unassembled WGS sequence"/>
</dbReference>
<comment type="caution">
    <text evidence="2">The sequence shown here is derived from an EMBL/GenBank/DDBJ whole genome shotgun (WGS) entry which is preliminary data.</text>
</comment>